<dbReference type="SUPFAM" id="SSF46689">
    <property type="entry name" value="Homeodomain-like"/>
    <property type="match status" value="1"/>
</dbReference>
<dbReference type="EMBL" id="VZBZ01000035">
    <property type="protein sequence ID" value="MQN77029.1"/>
    <property type="molecule type" value="Genomic_DNA"/>
</dbReference>
<evidence type="ECO:0000313" key="13">
    <source>
        <dbReference type="Proteomes" id="UP000423156"/>
    </source>
</evidence>
<protein>
    <submittedName>
        <fullName evidence="6">AraC family transcriptional regulator</fullName>
    </submittedName>
    <submittedName>
        <fullName evidence="5">Helix-turn-helix domain-containing protein</fullName>
    </submittedName>
</protein>
<dbReference type="Proteomes" id="UP000420635">
    <property type="component" value="Unassembled WGS sequence"/>
</dbReference>
<evidence type="ECO:0000259" key="4">
    <source>
        <dbReference type="PROSITE" id="PS01124"/>
    </source>
</evidence>
<keyword evidence="3" id="KW-0804">Transcription</keyword>
<dbReference type="EMBL" id="JAHOEP010000036">
    <property type="protein sequence ID" value="MBV3409119.1"/>
    <property type="molecule type" value="Genomic_DNA"/>
</dbReference>
<dbReference type="Proteomes" id="UP001196316">
    <property type="component" value="Unassembled WGS sequence"/>
</dbReference>
<evidence type="ECO:0000256" key="2">
    <source>
        <dbReference type="ARBA" id="ARBA00023125"/>
    </source>
</evidence>
<dbReference type="EMBL" id="VZBQ01000118">
    <property type="protein sequence ID" value="MQN90213.1"/>
    <property type="molecule type" value="Genomic_DNA"/>
</dbReference>
<evidence type="ECO:0000313" key="5">
    <source>
        <dbReference type="EMBL" id="MBV3409119.1"/>
    </source>
</evidence>
<dbReference type="GO" id="GO:0043565">
    <property type="term" value="F:sequence-specific DNA binding"/>
    <property type="evidence" value="ECO:0007669"/>
    <property type="project" value="InterPro"/>
</dbReference>
<dbReference type="InterPro" id="IPR009057">
    <property type="entry name" value="Homeodomain-like_sf"/>
</dbReference>
<reference evidence="5" key="3">
    <citation type="submission" date="2021-06" db="EMBL/GenBank/DDBJ databases">
        <title>Collection of gut derived symbiotic bacterial strains cultured from healthy donors.</title>
        <authorList>
            <person name="Lin H."/>
            <person name="Littmann E."/>
            <person name="Pamer E.G."/>
        </authorList>
    </citation>
    <scope>NUCLEOTIDE SEQUENCE</scope>
    <source>
        <strain evidence="5">MSK.21.60</strain>
    </source>
</reference>
<dbReference type="AlphaFoldDB" id="A0AA90US96"/>
<gene>
    <name evidence="9" type="ORF">DW064_12385</name>
    <name evidence="8" type="ORF">F7D31_14700</name>
    <name evidence="7" type="ORF">F7D59_10230</name>
    <name evidence="6" type="ORF">F7D71_03940</name>
    <name evidence="5" type="ORF">KSW80_12050</name>
</gene>
<feature type="domain" description="HTH araC/xylS-type" evidence="4">
    <location>
        <begin position="30"/>
        <end position="134"/>
    </location>
</feature>
<proteinExistence type="predicted"/>
<dbReference type="PANTHER" id="PTHR43280">
    <property type="entry name" value="ARAC-FAMILY TRANSCRIPTIONAL REGULATOR"/>
    <property type="match status" value="1"/>
</dbReference>
<dbReference type="Pfam" id="PF12833">
    <property type="entry name" value="HTH_18"/>
    <property type="match status" value="1"/>
</dbReference>
<sequence>MAKYNIQPKKEKIARYQSMLSEETKDRLRDEIIRVLVTERKYKDPDYSSKKLAEDLNTNSRYISAVCATRFHKNYAELVNDYRVNDAMSLLTDKRYARMTVEGISEMAGFNTRQSFYANFFKRIGVTPRQYRANHLKGLEEV</sequence>
<organism evidence="6 13">
    <name type="scientific">Segatella copri</name>
    <dbReference type="NCBI Taxonomy" id="165179"/>
    <lineage>
        <taxon>Bacteria</taxon>
        <taxon>Pseudomonadati</taxon>
        <taxon>Bacteroidota</taxon>
        <taxon>Bacteroidia</taxon>
        <taxon>Bacteroidales</taxon>
        <taxon>Prevotellaceae</taxon>
        <taxon>Segatella</taxon>
    </lineage>
</organism>
<name>A0AA90US96_9BACT</name>
<reference evidence="12 13" key="2">
    <citation type="submission" date="2019-09" db="EMBL/GenBank/DDBJ databases">
        <title>Distinct polysaccharide growth profiles of human intestinal Prevotella copri isolates.</title>
        <authorList>
            <person name="Fehlner-Peach H."/>
            <person name="Magnabosco C."/>
            <person name="Raghavan V."/>
            <person name="Scher J.U."/>
            <person name="Tett A."/>
            <person name="Cox L.M."/>
            <person name="Gottsegen C."/>
            <person name="Watters A."/>
            <person name="Wiltshire- Gordon J.D."/>
            <person name="Segata N."/>
            <person name="Bonneau R."/>
            <person name="Littman D.R."/>
        </authorList>
    </citation>
    <scope>NUCLEOTIDE SEQUENCE [LARGE SCALE GENOMIC DNA]</scope>
    <source>
        <strain evidence="13">BU41712</strain>
        <strain evidence="12">iAU3127</strain>
        <strain evidence="8">IAU3127</strain>
        <strain evidence="7">IP54</strain>
    </source>
</reference>
<reference evidence="9 10" key="1">
    <citation type="submission" date="2018-08" db="EMBL/GenBank/DDBJ databases">
        <title>A genome reference for cultivated species of the human gut microbiota.</title>
        <authorList>
            <person name="Zou Y."/>
            <person name="Xue W."/>
            <person name="Luo G."/>
        </authorList>
    </citation>
    <scope>NUCLEOTIDE SEQUENCE [LARGE SCALE GENOMIC DNA]</scope>
    <source>
        <strain evidence="9 10">AF43-2</strain>
    </source>
</reference>
<dbReference type="Gene3D" id="1.10.10.60">
    <property type="entry name" value="Homeodomain-like"/>
    <property type="match status" value="1"/>
</dbReference>
<keyword evidence="1" id="KW-0805">Transcription regulation</keyword>
<accession>A0AA90US96</accession>
<evidence type="ECO:0000313" key="8">
    <source>
        <dbReference type="EMBL" id="MQO93882.1"/>
    </source>
</evidence>
<evidence type="ECO:0000313" key="11">
    <source>
        <dbReference type="Proteomes" id="UP000420635"/>
    </source>
</evidence>
<evidence type="ECO:0000313" key="9">
    <source>
        <dbReference type="EMBL" id="RHK46966.1"/>
    </source>
</evidence>
<evidence type="ECO:0000313" key="10">
    <source>
        <dbReference type="Proteomes" id="UP000284562"/>
    </source>
</evidence>
<dbReference type="Proteomes" id="UP000284562">
    <property type="component" value="Unassembled WGS sequence"/>
</dbReference>
<dbReference type="EMBL" id="QRNN01000061">
    <property type="protein sequence ID" value="RHK46966.1"/>
    <property type="molecule type" value="Genomic_DNA"/>
</dbReference>
<dbReference type="Proteomes" id="UP000421283">
    <property type="component" value="Unassembled WGS sequence"/>
</dbReference>
<evidence type="ECO:0000256" key="1">
    <source>
        <dbReference type="ARBA" id="ARBA00023015"/>
    </source>
</evidence>
<keyword evidence="2" id="KW-0238">DNA-binding</keyword>
<comment type="caution">
    <text evidence="6">The sequence shown here is derived from an EMBL/GenBank/DDBJ whole genome shotgun (WGS) entry which is preliminary data.</text>
</comment>
<evidence type="ECO:0000256" key="3">
    <source>
        <dbReference type="ARBA" id="ARBA00023163"/>
    </source>
</evidence>
<evidence type="ECO:0000313" key="7">
    <source>
        <dbReference type="EMBL" id="MQN90213.1"/>
    </source>
</evidence>
<dbReference type="InterPro" id="IPR018060">
    <property type="entry name" value="HTH_AraC"/>
</dbReference>
<evidence type="ECO:0000313" key="6">
    <source>
        <dbReference type="EMBL" id="MQN77029.1"/>
    </source>
</evidence>
<dbReference type="Proteomes" id="UP000423156">
    <property type="component" value="Unassembled WGS sequence"/>
</dbReference>
<evidence type="ECO:0000313" key="12">
    <source>
        <dbReference type="Proteomes" id="UP000421283"/>
    </source>
</evidence>
<dbReference type="EMBL" id="VZAP01000181">
    <property type="protein sequence ID" value="MQO93882.1"/>
    <property type="molecule type" value="Genomic_DNA"/>
</dbReference>
<dbReference type="GO" id="GO:0003700">
    <property type="term" value="F:DNA-binding transcription factor activity"/>
    <property type="evidence" value="ECO:0007669"/>
    <property type="project" value="InterPro"/>
</dbReference>
<dbReference type="PANTHER" id="PTHR43280:SF29">
    <property type="entry name" value="ARAC-FAMILY TRANSCRIPTIONAL REGULATOR"/>
    <property type="match status" value="1"/>
</dbReference>
<reference evidence="6" key="4">
    <citation type="submission" date="2022-12" db="EMBL/GenBank/DDBJ databases">
        <title>Distinct polysaccharide growth profiles of human intestinal Prevotella copri isolates.</title>
        <authorList>
            <person name="Fehlner-Peach H."/>
            <person name="Magnabosco C."/>
            <person name="Raghavan V."/>
            <person name="Scher J.U."/>
            <person name="Tett A."/>
            <person name="Cox L.M."/>
            <person name="Gottsegen C."/>
            <person name="Watters A."/>
            <person name="Wiltshire- Gordon J.D."/>
            <person name="Segata N."/>
            <person name="Bonneau R."/>
            <person name="Littman D.R."/>
        </authorList>
    </citation>
    <scope>NUCLEOTIDE SEQUENCE</scope>
    <source>
        <strain evidence="6">BU41712</strain>
        <strain evidence="11">iP54</strain>
    </source>
</reference>
<dbReference type="SMART" id="SM00342">
    <property type="entry name" value="HTH_ARAC"/>
    <property type="match status" value="1"/>
</dbReference>
<dbReference type="PROSITE" id="PS01124">
    <property type="entry name" value="HTH_ARAC_FAMILY_2"/>
    <property type="match status" value="1"/>
</dbReference>